<evidence type="ECO:0000256" key="1">
    <source>
        <dbReference type="ARBA" id="ARBA00001929"/>
    </source>
</evidence>
<accession>A0A1B2JF06</accession>
<dbReference type="Gene3D" id="3.40.50.970">
    <property type="match status" value="1"/>
</dbReference>
<evidence type="ECO:0000313" key="16">
    <source>
        <dbReference type="Proteomes" id="UP000094565"/>
    </source>
</evidence>
<evidence type="ECO:0000256" key="5">
    <source>
        <dbReference type="ARBA" id="ARBA00012604"/>
    </source>
</evidence>
<dbReference type="GO" id="GO:0046872">
    <property type="term" value="F:metal ion binding"/>
    <property type="evidence" value="ECO:0007669"/>
    <property type="project" value="UniProtKB-KW"/>
</dbReference>
<gene>
    <name evidence="15" type="ORF">ATY40_BA7503411</name>
</gene>
<dbReference type="FunFam" id="3.30.413.10:FF:000003">
    <property type="entry name" value="Sulfite reductase [NADPH] hemoprotein beta-component"/>
    <property type="match status" value="1"/>
</dbReference>
<sequence length="1414" mass="157393">MTGSVGGIVNVLTHVPNRGHIYTTKLSKGLSNNFSKALDDASIDYQSLVSNNDPFALVIETASKNSITTVLTDAETLLFNVPFLNEFRSGDQLIVHARLPKNDYSIVSALKDLDFVIVLSSTVQETQDIALASYKFLAQNNKPVLHFFNEDYSEAIVDHLSLDFVSSYLESEQKTFAEKLSAYDYFEYSGAKNPTDVVVLLGDSGISNLIHAEDYGTINIRVFRPFDIQSFLDVLPSSTQRLAIVEQSPKKPFAQFQNLLLDFVGEISQLLERKIYTVVASQLASPDFRSLQLLVSNLRLSSPLQNEVFGISSEFQDSSKHLQKYITGAQTLEDAYLKILRQLHTDGNLSILNQQGTETAGSSTPEFGFGRFLFEEEQRQSLVIQVHSIIKNSAVVNEELIQLLTKWLVSAKSNSKFSDTERLFQLLKENSTLPDIDSLLQLEPSLHLKSSWLVGSDSWAYDLGNSGIHNVLASHKNINMLIIDSEPYGKVNANGLKKKDIGLYAMNFGDAYVASVSVYSSYTQVLQAFLEAEKHDGPSVVLAYLPYHSETDSPLDVLKESKRAVETGAWPLYRYNPAAQSEDDIFKLDSSVIRRELQSFLDRENKLTILAKKSPSFARNLASQNNRAKAQQRLKAKAAYDELLESLTGASLTVAFASDGGNAESLAKRLARRGTGRGLKTTVLSMDDLSLEDFALEKNVVFITSTSGQGEFPQNGKAFWDGIKNAADLDLASVKVSVFGLGDSLYWPRKQDAHYYNKPATDLWKRLLFLGAQQLAPLGLGDDQASDGFQTGYEDWEPALWISLGVDGTPTLDEPPPITNEDMKRESNFLRGTIAAGLQDTSTGAISASDQQMTKFHGIYMQDDRDVRDERKSQGLEPAYAFMARVRLPGGNVTPRQWIKLDELADVRGNGTMKITTRATFQLHGLVKHDLKAAIRGMNSVLMDTLAACGDVNRNVMCSALPGNAKVHAQIAKAASDISEHLLPQTTAYHEIWLEGEDEGDSSPKDRLVWESRKEGPKKKKVLVAGNSLVDVEPLYGNDSLYLPRKFKIVITVPPYNDVDVYAHDVGLIAIVDESDVVIGFNVLAGGGMGTTHNNKKTYPRTGSMMGYCDYEDVNTVCEKIMLVQRDNGDRTNRKHARLKYTVDDMGVDSFRSAVEQLWGKKFQPAKPFEIKSNIDYFGWVTDETGLHHYTCFIENGRIEDTPDSPHKTGLLELAKYMMENEVGEFRLTGNQHMLISNITDNHLQTVKQFLVDYKLDNTNYSALRLSSAACVAFPTCGLAMAESERYLPVLISKIEEALEEYGLRHDSVVMRMTGCPNGCARPWLAEVALVGKAYGAYNLLLGGGYHGQRLNKLYRSSIKENEILDILRPLFKRWALERNENEHFGDFLIRVGIINPTTEGKYFHDDVPEEAIA</sequence>
<comment type="catalytic activity">
    <reaction evidence="13">
        <text>hydrogen sulfide + 3 NADP(+) + 3 H2O = sulfite + 3 NADPH + 4 H(+)</text>
        <dbReference type="Rhea" id="RHEA:13801"/>
        <dbReference type="ChEBI" id="CHEBI:15377"/>
        <dbReference type="ChEBI" id="CHEBI:15378"/>
        <dbReference type="ChEBI" id="CHEBI:17359"/>
        <dbReference type="ChEBI" id="CHEBI:29919"/>
        <dbReference type="ChEBI" id="CHEBI:57783"/>
        <dbReference type="ChEBI" id="CHEBI:58349"/>
        <dbReference type="EC" id="1.8.1.2"/>
    </reaction>
</comment>
<evidence type="ECO:0000256" key="6">
    <source>
        <dbReference type="ARBA" id="ARBA00022485"/>
    </source>
</evidence>
<dbReference type="GO" id="GO:0009337">
    <property type="term" value="C:sulfite reductase complex (NADPH)"/>
    <property type="evidence" value="ECO:0007669"/>
    <property type="project" value="TreeGrafter"/>
</dbReference>
<dbReference type="InterPro" id="IPR045169">
    <property type="entry name" value="NO2/SO3_Rdtase_4Fe4S_prot"/>
</dbReference>
<keyword evidence="6" id="KW-0004">4Fe-4S</keyword>
<evidence type="ECO:0000256" key="3">
    <source>
        <dbReference type="ARBA" id="ARBA00004774"/>
    </source>
</evidence>
<evidence type="ECO:0000256" key="11">
    <source>
        <dbReference type="ARBA" id="ARBA00023004"/>
    </source>
</evidence>
<dbReference type="GO" id="GO:0020037">
    <property type="term" value="F:heme binding"/>
    <property type="evidence" value="ECO:0007669"/>
    <property type="project" value="InterPro"/>
</dbReference>
<evidence type="ECO:0000256" key="4">
    <source>
        <dbReference type="ARBA" id="ARBA00010429"/>
    </source>
</evidence>
<keyword evidence="7" id="KW-0349">Heme</keyword>
<evidence type="ECO:0000259" key="14">
    <source>
        <dbReference type="PROSITE" id="PS50902"/>
    </source>
</evidence>
<feature type="domain" description="Flavodoxin-like" evidence="14">
    <location>
        <begin position="652"/>
        <end position="801"/>
    </location>
</feature>
<evidence type="ECO:0000256" key="8">
    <source>
        <dbReference type="ARBA" id="ARBA00022723"/>
    </source>
</evidence>
<dbReference type="InterPro" id="IPR006066">
    <property type="entry name" value="NO2/SO3_Rdtase_FeS/sirohaem_BS"/>
</dbReference>
<dbReference type="NCBIfam" id="NF010029">
    <property type="entry name" value="PRK13504.1"/>
    <property type="match status" value="1"/>
</dbReference>
<dbReference type="InterPro" id="IPR008254">
    <property type="entry name" value="Flavodoxin/NO_synth"/>
</dbReference>
<protein>
    <recommendedName>
        <fullName evidence="5">assimilatory sulfite reductase (NADPH)</fullName>
        <ecNumber evidence="5">1.8.1.2</ecNumber>
    </recommendedName>
</protein>
<dbReference type="SUPFAM" id="SSF56014">
    <property type="entry name" value="Nitrite and sulphite reductase 4Fe-4S domain-like"/>
    <property type="match status" value="2"/>
</dbReference>
<proteinExistence type="inferred from homology"/>
<comment type="pathway">
    <text evidence="3">Sulfur metabolism; hydrogen sulfide biosynthesis; hydrogen sulfide from sulfite (NADPH route): step 1/1.</text>
</comment>
<dbReference type="FunFam" id="3.30.413.10:FF:000004">
    <property type="entry name" value="Sulfite reductase [NADPH] hemoprotein beta-component"/>
    <property type="match status" value="1"/>
</dbReference>
<comment type="cofactor">
    <cofactor evidence="1">
        <name>siroheme</name>
        <dbReference type="ChEBI" id="CHEBI:60052"/>
    </cofactor>
</comment>
<comment type="similarity">
    <text evidence="4">Belongs to the nitrite and sulfite reductase 4Fe-4S domain family.</text>
</comment>
<dbReference type="InterPro" id="IPR045854">
    <property type="entry name" value="NO2/SO3_Rdtase_4Fe4S_sf"/>
</dbReference>
<evidence type="ECO:0000256" key="9">
    <source>
        <dbReference type="ARBA" id="ARBA00022857"/>
    </source>
</evidence>
<dbReference type="PRINTS" id="PR00397">
    <property type="entry name" value="SIROHAEM"/>
</dbReference>
<evidence type="ECO:0000256" key="7">
    <source>
        <dbReference type="ARBA" id="ARBA00022617"/>
    </source>
</evidence>
<keyword evidence="8" id="KW-0479">Metal-binding</keyword>
<dbReference type="GO" id="GO:0000103">
    <property type="term" value="P:sulfate assimilation"/>
    <property type="evidence" value="ECO:0007669"/>
    <property type="project" value="UniProtKB-ARBA"/>
</dbReference>
<dbReference type="Pfam" id="PF01077">
    <property type="entry name" value="NIR_SIR"/>
    <property type="match status" value="1"/>
</dbReference>
<dbReference type="PROSITE" id="PS00365">
    <property type="entry name" value="NIR_SIR"/>
    <property type="match status" value="1"/>
</dbReference>
<dbReference type="SUPFAM" id="SSF52922">
    <property type="entry name" value="TK C-terminal domain-like"/>
    <property type="match status" value="1"/>
</dbReference>
<keyword evidence="12" id="KW-0411">Iron-sulfur</keyword>
<dbReference type="SUPFAM" id="SSF52218">
    <property type="entry name" value="Flavoproteins"/>
    <property type="match status" value="1"/>
</dbReference>
<evidence type="ECO:0000256" key="2">
    <source>
        <dbReference type="ARBA" id="ARBA00001966"/>
    </source>
</evidence>
<dbReference type="PROSITE" id="PS50902">
    <property type="entry name" value="FLAVODOXIN_LIKE"/>
    <property type="match status" value="1"/>
</dbReference>
<dbReference type="GO" id="GO:0010181">
    <property type="term" value="F:FMN binding"/>
    <property type="evidence" value="ECO:0007669"/>
    <property type="project" value="InterPro"/>
</dbReference>
<keyword evidence="11" id="KW-0408">Iron</keyword>
<dbReference type="InterPro" id="IPR036136">
    <property type="entry name" value="Nit/Sulf_reduc_fer-like_dom_sf"/>
</dbReference>
<dbReference type="InterPro" id="IPR005117">
    <property type="entry name" value="NiRdtase/SiRdtase_haem-b_fer"/>
</dbReference>
<dbReference type="FunFam" id="3.40.50.360:FF:000016">
    <property type="entry name" value="Sulfite reductase subunit beta"/>
    <property type="match status" value="1"/>
</dbReference>
<organism evidence="15 16">
    <name type="scientific">Komagataella pastoris</name>
    <name type="common">Yeast</name>
    <name type="synonym">Pichia pastoris</name>
    <dbReference type="NCBI Taxonomy" id="4922"/>
    <lineage>
        <taxon>Eukaryota</taxon>
        <taxon>Fungi</taxon>
        <taxon>Dikarya</taxon>
        <taxon>Ascomycota</taxon>
        <taxon>Saccharomycotina</taxon>
        <taxon>Pichiomycetes</taxon>
        <taxon>Pichiales</taxon>
        <taxon>Pichiaceae</taxon>
        <taxon>Komagataella</taxon>
    </lineage>
</organism>
<dbReference type="InterPro" id="IPR029039">
    <property type="entry name" value="Flavoprotein-like_sf"/>
</dbReference>
<evidence type="ECO:0000313" key="15">
    <source>
        <dbReference type="EMBL" id="ANZ76572.1"/>
    </source>
</evidence>
<dbReference type="InterPro" id="IPR001094">
    <property type="entry name" value="Flavdoxin-like"/>
</dbReference>
<dbReference type="Gene3D" id="3.30.413.10">
    <property type="entry name" value="Sulfite Reductase Hemoprotein, domain 1"/>
    <property type="match status" value="2"/>
</dbReference>
<dbReference type="EMBL" id="CP014586">
    <property type="protein sequence ID" value="ANZ76572.1"/>
    <property type="molecule type" value="Genomic_DNA"/>
</dbReference>
<keyword evidence="10" id="KW-0560">Oxidoreductase</keyword>
<dbReference type="Pfam" id="PF00258">
    <property type="entry name" value="Flavodoxin_1"/>
    <property type="match status" value="1"/>
</dbReference>
<dbReference type="EC" id="1.8.1.2" evidence="5"/>
<dbReference type="Gene3D" id="3.40.50.360">
    <property type="match status" value="1"/>
</dbReference>
<dbReference type="SUPFAM" id="SSF55124">
    <property type="entry name" value="Nitrite/Sulfite reductase N-terminal domain-like"/>
    <property type="match status" value="2"/>
</dbReference>
<evidence type="ECO:0000256" key="13">
    <source>
        <dbReference type="ARBA" id="ARBA00052219"/>
    </source>
</evidence>
<dbReference type="InterPro" id="IPR006067">
    <property type="entry name" value="NO2/SO3_Rdtase_4Fe4S_dom"/>
</dbReference>
<keyword evidence="16" id="KW-1185">Reference proteome</keyword>
<dbReference type="GO" id="GO:0050311">
    <property type="term" value="F:sulfite reductase (ferredoxin) activity"/>
    <property type="evidence" value="ECO:0007669"/>
    <property type="project" value="TreeGrafter"/>
</dbReference>
<evidence type="ECO:0000256" key="10">
    <source>
        <dbReference type="ARBA" id="ARBA00023002"/>
    </source>
</evidence>
<dbReference type="PANTHER" id="PTHR11493:SF47">
    <property type="entry name" value="SULFITE REDUCTASE [NADPH] SUBUNIT BETA"/>
    <property type="match status" value="1"/>
</dbReference>
<comment type="cofactor">
    <cofactor evidence="2">
        <name>[4Fe-4S] cluster</name>
        <dbReference type="ChEBI" id="CHEBI:49883"/>
    </cofactor>
</comment>
<dbReference type="Pfam" id="PF03460">
    <property type="entry name" value="NIR_SIR_ferr"/>
    <property type="match status" value="2"/>
</dbReference>
<dbReference type="Gene3D" id="3.40.50.920">
    <property type="match status" value="1"/>
</dbReference>
<name>A0A1B2JF06_PICPA</name>
<keyword evidence="9" id="KW-0521">NADP</keyword>
<dbReference type="GO" id="GO:0051539">
    <property type="term" value="F:4 iron, 4 sulfur cluster binding"/>
    <property type="evidence" value="ECO:0007669"/>
    <property type="project" value="UniProtKB-KW"/>
</dbReference>
<dbReference type="PANTHER" id="PTHR11493">
    <property type="entry name" value="SULFITE REDUCTASE [NADPH] SUBUNIT BETA-RELATED"/>
    <property type="match status" value="1"/>
</dbReference>
<dbReference type="SUPFAM" id="SSF52518">
    <property type="entry name" value="Thiamin diphosphate-binding fold (THDP-binding)"/>
    <property type="match status" value="1"/>
</dbReference>
<dbReference type="InterPro" id="IPR009014">
    <property type="entry name" value="Transketo_C/PFOR_II"/>
</dbReference>
<dbReference type="PRINTS" id="PR00369">
    <property type="entry name" value="FLAVODOXIN"/>
</dbReference>
<dbReference type="GO" id="GO:0004783">
    <property type="term" value="F:sulfite reductase (NADPH) activity"/>
    <property type="evidence" value="ECO:0007669"/>
    <property type="project" value="UniProtKB-EC"/>
</dbReference>
<dbReference type="Proteomes" id="UP000094565">
    <property type="component" value="Chromosome 3"/>
</dbReference>
<dbReference type="OrthoDB" id="1688044at2759"/>
<evidence type="ECO:0000256" key="12">
    <source>
        <dbReference type="ARBA" id="ARBA00023014"/>
    </source>
</evidence>
<dbReference type="InterPro" id="IPR029061">
    <property type="entry name" value="THDP-binding"/>
</dbReference>
<reference evidence="15 16" key="1">
    <citation type="submission" date="2016-02" db="EMBL/GenBank/DDBJ databases">
        <title>Comparative genomic and transcriptomic foundation for Pichia pastoris.</title>
        <authorList>
            <person name="Love K.R."/>
            <person name="Shah K.A."/>
            <person name="Whittaker C.A."/>
            <person name="Wu J."/>
            <person name="Bartlett M.C."/>
            <person name="Ma D."/>
            <person name="Leeson R.L."/>
            <person name="Priest M."/>
            <person name="Young S.K."/>
            <person name="Love J.C."/>
        </authorList>
    </citation>
    <scope>NUCLEOTIDE SEQUENCE [LARGE SCALE GENOMIC DNA]</scope>
    <source>
        <strain evidence="15 16">ATCC 28485</strain>
    </source>
</reference>